<protein>
    <recommendedName>
        <fullName evidence="6 7">Large ribosomal subunit protein uL3</fullName>
    </recommendedName>
</protein>
<dbReference type="FunFam" id="2.40.30.10:FF:000065">
    <property type="entry name" value="50S ribosomal protein L3, chloroplastic"/>
    <property type="match status" value="1"/>
</dbReference>
<evidence type="ECO:0000256" key="5">
    <source>
        <dbReference type="ARBA" id="ARBA00023274"/>
    </source>
</evidence>
<dbReference type="FunFam" id="3.30.160.810:FF:000001">
    <property type="entry name" value="50S ribosomal protein L3"/>
    <property type="match status" value="1"/>
</dbReference>
<evidence type="ECO:0000256" key="4">
    <source>
        <dbReference type="ARBA" id="ARBA00022980"/>
    </source>
</evidence>
<dbReference type="GO" id="GO:0022625">
    <property type="term" value="C:cytosolic large ribosomal subunit"/>
    <property type="evidence" value="ECO:0007669"/>
    <property type="project" value="TreeGrafter"/>
</dbReference>
<dbReference type="EMBL" id="JAFLCK010000003">
    <property type="protein sequence ID" value="MBN8659496.1"/>
    <property type="molecule type" value="Genomic_DNA"/>
</dbReference>
<keyword evidence="5 7" id="KW-0687">Ribonucleoprotein</keyword>
<dbReference type="AlphaFoldDB" id="A0A8J7TL09"/>
<accession>A0A8J7TL09</accession>
<comment type="function">
    <text evidence="7 9">One of the primary rRNA binding proteins, it binds directly near the 3'-end of the 23S rRNA, where it nucleates assembly of the 50S subunit.</text>
</comment>
<dbReference type="Proteomes" id="UP000664277">
    <property type="component" value="Unassembled WGS sequence"/>
</dbReference>
<keyword evidence="2 7" id="KW-0699">rRNA-binding</keyword>
<comment type="caution">
    <text evidence="10">The sequence shown here is derived from an EMBL/GenBank/DDBJ whole genome shotgun (WGS) entry which is preliminary data.</text>
</comment>
<dbReference type="GO" id="GO:0006412">
    <property type="term" value="P:translation"/>
    <property type="evidence" value="ECO:0007669"/>
    <property type="project" value="UniProtKB-UniRule"/>
</dbReference>
<proteinExistence type="inferred from homology"/>
<keyword evidence="4 7" id="KW-0689">Ribosomal protein</keyword>
<dbReference type="Gene3D" id="2.40.30.10">
    <property type="entry name" value="Translation factors"/>
    <property type="match status" value="1"/>
</dbReference>
<dbReference type="PANTHER" id="PTHR11229:SF16">
    <property type="entry name" value="LARGE RIBOSOMAL SUBUNIT PROTEIN UL3C"/>
    <property type="match status" value="1"/>
</dbReference>
<reference evidence="10" key="1">
    <citation type="submission" date="2021-02" db="EMBL/GenBank/DDBJ databases">
        <title>Genome-Resolved Metagenomics of a Microbial Community Performing Photosynthetic Biological Nutrient Removal.</title>
        <authorList>
            <person name="Mcdaniel E.A."/>
        </authorList>
    </citation>
    <scope>NUCLEOTIDE SEQUENCE</scope>
    <source>
        <strain evidence="10">UWPOB_OBS1</strain>
    </source>
</reference>
<dbReference type="Pfam" id="PF00297">
    <property type="entry name" value="Ribosomal_L3"/>
    <property type="match status" value="1"/>
</dbReference>
<name>A0A8J7TL09_9BACT</name>
<evidence type="ECO:0000256" key="1">
    <source>
        <dbReference type="ARBA" id="ARBA00006540"/>
    </source>
</evidence>
<dbReference type="PANTHER" id="PTHR11229">
    <property type="entry name" value="50S RIBOSOMAL PROTEIN L3"/>
    <property type="match status" value="1"/>
</dbReference>
<organism evidence="10 11">
    <name type="scientific">Candidatus Obscuribacter phosphatis</name>
    <dbReference type="NCBI Taxonomy" id="1906157"/>
    <lineage>
        <taxon>Bacteria</taxon>
        <taxon>Bacillati</taxon>
        <taxon>Candidatus Melainabacteria</taxon>
        <taxon>Candidatus Obscuribacterales</taxon>
        <taxon>Candidatus Obscuribacteraceae</taxon>
        <taxon>Candidatus Obscuribacter</taxon>
    </lineage>
</organism>
<dbReference type="InterPro" id="IPR009000">
    <property type="entry name" value="Transl_B-barrel_sf"/>
</dbReference>
<dbReference type="InterPro" id="IPR000597">
    <property type="entry name" value="Ribosomal_uL3"/>
</dbReference>
<comment type="subunit">
    <text evidence="7 9">Part of the 50S ribosomal subunit. Forms a cluster with proteins L14 and L19.</text>
</comment>
<dbReference type="HAMAP" id="MF_01325_B">
    <property type="entry name" value="Ribosomal_uL3_B"/>
    <property type="match status" value="1"/>
</dbReference>
<evidence type="ECO:0000313" key="11">
    <source>
        <dbReference type="Proteomes" id="UP000664277"/>
    </source>
</evidence>
<dbReference type="GO" id="GO:0003735">
    <property type="term" value="F:structural constituent of ribosome"/>
    <property type="evidence" value="ECO:0007669"/>
    <property type="project" value="UniProtKB-UniRule"/>
</dbReference>
<keyword evidence="3 7" id="KW-0694">RNA-binding</keyword>
<sequence>MTLGVMGKKVGMTQVFDENGLAVPVTVVKLGDNIVTEVKTKDKHGYQAVQVGGFKVAEKKLNKPELGGFKKKELAPMQPLKEFRLKCNDACAYNVGEALKVEEILSAGMRVDVRGRSIGKGFQGTIKRYNAGRGPMSHGSKFHRSMGSIGAGTTPGRVFRGLHMPGHMGDDNTCARRIKVVKVDTEKGLLLVKGSIPGCDGGLVVVTPSKTKWN</sequence>
<evidence type="ECO:0000256" key="3">
    <source>
        <dbReference type="ARBA" id="ARBA00022884"/>
    </source>
</evidence>
<dbReference type="InterPro" id="IPR019927">
    <property type="entry name" value="Ribosomal_uL3_bac/org-type"/>
</dbReference>
<dbReference type="GO" id="GO:0019843">
    <property type="term" value="F:rRNA binding"/>
    <property type="evidence" value="ECO:0007669"/>
    <property type="project" value="UniProtKB-UniRule"/>
</dbReference>
<dbReference type="InterPro" id="IPR019926">
    <property type="entry name" value="Ribosomal_uL3_CS"/>
</dbReference>
<comment type="similarity">
    <text evidence="1 7 8">Belongs to the universal ribosomal protein uL3 family.</text>
</comment>
<dbReference type="SUPFAM" id="SSF50447">
    <property type="entry name" value="Translation proteins"/>
    <property type="match status" value="1"/>
</dbReference>
<evidence type="ECO:0000256" key="7">
    <source>
        <dbReference type="HAMAP-Rule" id="MF_01325"/>
    </source>
</evidence>
<evidence type="ECO:0000256" key="6">
    <source>
        <dbReference type="ARBA" id="ARBA00035243"/>
    </source>
</evidence>
<evidence type="ECO:0000256" key="2">
    <source>
        <dbReference type="ARBA" id="ARBA00022730"/>
    </source>
</evidence>
<dbReference type="PROSITE" id="PS00474">
    <property type="entry name" value="RIBOSOMAL_L3"/>
    <property type="match status" value="1"/>
</dbReference>
<dbReference type="NCBIfam" id="TIGR03625">
    <property type="entry name" value="L3_bact"/>
    <property type="match status" value="1"/>
</dbReference>
<dbReference type="Gene3D" id="3.30.160.810">
    <property type="match status" value="1"/>
</dbReference>
<evidence type="ECO:0000313" key="10">
    <source>
        <dbReference type="EMBL" id="MBN8659496.1"/>
    </source>
</evidence>
<evidence type="ECO:0000256" key="9">
    <source>
        <dbReference type="RuleBase" id="RU003906"/>
    </source>
</evidence>
<evidence type="ECO:0000256" key="8">
    <source>
        <dbReference type="RuleBase" id="RU003905"/>
    </source>
</evidence>
<gene>
    <name evidence="7 10" type="primary">rplC</name>
    <name evidence="10" type="ORF">J0M35_03965</name>
</gene>